<evidence type="ECO:0000313" key="8">
    <source>
        <dbReference type="Proteomes" id="UP000663828"/>
    </source>
</evidence>
<dbReference type="EMBL" id="CAJNOR010001187">
    <property type="protein sequence ID" value="CAF1093765.1"/>
    <property type="molecule type" value="Genomic_DNA"/>
</dbReference>
<feature type="transmembrane region" description="Helical" evidence="5">
    <location>
        <begin position="27"/>
        <end position="50"/>
    </location>
</feature>
<dbReference type="GO" id="GO:0016020">
    <property type="term" value="C:membrane"/>
    <property type="evidence" value="ECO:0007669"/>
    <property type="project" value="UniProtKB-SubCell"/>
</dbReference>
<feature type="transmembrane region" description="Helical" evidence="5">
    <location>
        <begin position="98"/>
        <end position="121"/>
    </location>
</feature>
<dbReference type="AlphaFoldDB" id="A0A814NNJ6"/>
<evidence type="ECO:0000256" key="2">
    <source>
        <dbReference type="ARBA" id="ARBA00022692"/>
    </source>
</evidence>
<comment type="caution">
    <text evidence="7">The sequence shown here is derived from an EMBL/GenBank/DDBJ whole genome shotgun (WGS) entry which is preliminary data.</text>
</comment>
<gene>
    <name evidence="7" type="ORF">XAT740_LOCUS17981</name>
</gene>
<feature type="transmembrane region" description="Helical" evidence="5">
    <location>
        <begin position="276"/>
        <end position="296"/>
    </location>
</feature>
<evidence type="ECO:0000256" key="5">
    <source>
        <dbReference type="SAM" id="Phobius"/>
    </source>
</evidence>
<feature type="domain" description="G-protein coupled receptors family 1 profile" evidence="6">
    <location>
        <begin position="40"/>
        <end position="292"/>
    </location>
</feature>
<evidence type="ECO:0000256" key="3">
    <source>
        <dbReference type="ARBA" id="ARBA00022989"/>
    </source>
</evidence>
<dbReference type="InterPro" id="IPR017452">
    <property type="entry name" value="GPCR_Rhodpsn_7TM"/>
</dbReference>
<evidence type="ECO:0000259" key="6">
    <source>
        <dbReference type="PROSITE" id="PS50262"/>
    </source>
</evidence>
<keyword evidence="4 5" id="KW-0472">Membrane</keyword>
<evidence type="ECO:0000256" key="1">
    <source>
        <dbReference type="ARBA" id="ARBA00004370"/>
    </source>
</evidence>
<dbReference type="PROSITE" id="PS50262">
    <property type="entry name" value="G_PROTEIN_RECEP_F1_2"/>
    <property type="match status" value="1"/>
</dbReference>
<name>A0A814NNJ6_ADIRI</name>
<evidence type="ECO:0000313" key="7">
    <source>
        <dbReference type="EMBL" id="CAF1093765.1"/>
    </source>
</evidence>
<feature type="transmembrane region" description="Helical" evidence="5">
    <location>
        <begin position="62"/>
        <end position="86"/>
    </location>
</feature>
<proteinExistence type="predicted"/>
<dbReference type="Gene3D" id="1.20.1070.10">
    <property type="entry name" value="Rhodopsin 7-helix transmembrane proteins"/>
    <property type="match status" value="1"/>
</dbReference>
<keyword evidence="2 5" id="KW-0812">Transmembrane</keyword>
<dbReference type="SUPFAM" id="SSF81321">
    <property type="entry name" value="Family A G protein-coupled receptor-like"/>
    <property type="match status" value="1"/>
</dbReference>
<accession>A0A814NNJ6</accession>
<keyword evidence="3 5" id="KW-1133">Transmembrane helix</keyword>
<feature type="transmembrane region" description="Helical" evidence="5">
    <location>
        <begin position="200"/>
        <end position="219"/>
    </location>
</feature>
<comment type="subcellular location">
    <subcellularLocation>
        <location evidence="1">Membrane</location>
    </subcellularLocation>
</comment>
<sequence length="334" mass="39168">MVNLNETFSTDNSTSSSSYSISPLFRFWSYLVLDTLSVVCTLITLCFLLLDKAIHKALHNHIIIVLLVIDLIYELTDIPWILYFNYWGVPMFASTTFYIIWTFVDYAFYSTQIALFAWATIERHILIFHDKWIATKRKRLFVHYIPIIAITSYCLLFYTFIYLIPFCKNSFDSFVGGGIYIPCLFSRTILGSWDLIVQQVIPTSIIVIFSALLILRVIWQKKRLHQPIAWKRHRKMTIQLISISCLYILFNLPWTFLVFAFQYGLSAEVAEIPLLFAGYLYYYVTFFFPFVCLGSLPEIRKKLAEKLCWCRRRRRTPKEVSSKVVTSRIAASNL</sequence>
<dbReference type="CDD" id="cd00637">
    <property type="entry name" value="7tm_classA_rhodopsin-like"/>
    <property type="match status" value="1"/>
</dbReference>
<organism evidence="7 8">
    <name type="scientific">Adineta ricciae</name>
    <name type="common">Rotifer</name>
    <dbReference type="NCBI Taxonomy" id="249248"/>
    <lineage>
        <taxon>Eukaryota</taxon>
        <taxon>Metazoa</taxon>
        <taxon>Spiralia</taxon>
        <taxon>Gnathifera</taxon>
        <taxon>Rotifera</taxon>
        <taxon>Eurotatoria</taxon>
        <taxon>Bdelloidea</taxon>
        <taxon>Adinetida</taxon>
        <taxon>Adinetidae</taxon>
        <taxon>Adineta</taxon>
    </lineage>
</organism>
<reference evidence="7" key="1">
    <citation type="submission" date="2021-02" db="EMBL/GenBank/DDBJ databases">
        <authorList>
            <person name="Nowell W R."/>
        </authorList>
    </citation>
    <scope>NUCLEOTIDE SEQUENCE</scope>
</reference>
<dbReference type="Proteomes" id="UP000663828">
    <property type="component" value="Unassembled WGS sequence"/>
</dbReference>
<feature type="transmembrane region" description="Helical" evidence="5">
    <location>
        <begin position="240"/>
        <end position="264"/>
    </location>
</feature>
<evidence type="ECO:0000256" key="4">
    <source>
        <dbReference type="ARBA" id="ARBA00023136"/>
    </source>
</evidence>
<feature type="transmembrane region" description="Helical" evidence="5">
    <location>
        <begin position="141"/>
        <end position="164"/>
    </location>
</feature>
<protein>
    <recommendedName>
        <fullName evidence="6">G-protein coupled receptors family 1 profile domain-containing protein</fullName>
    </recommendedName>
</protein>
<keyword evidence="8" id="KW-1185">Reference proteome</keyword>